<evidence type="ECO:0000313" key="2">
    <source>
        <dbReference type="Proteomes" id="UP000567179"/>
    </source>
</evidence>
<protein>
    <recommendedName>
        <fullName evidence="3">F-box domain-containing protein</fullName>
    </recommendedName>
</protein>
<proteinExistence type="predicted"/>
<sequence length="330" mass="37558">MVRERDPEHFHFNRILGVKSRINAKIDPVTAKLPVEVICRIFELYADLDHVKEQMIAARWEAAGHRSGPLPLVLNLDRRGRSPGSELVHQWLERANGRPLATRFLDIERSRVRNDSEAFKIIDIINQFSGQWKILDLSGLPYVLLKAINNSQYFDSTTPSQLSHICVSETRFDGFGDPRNSILHMSRRHRPTFLSFLSLGRPIAMNIDWTSVTQMHISQSLYSFLELMSLAAKAPLNRISISFLRNDYDPSNLPVTRLSTLRHFSVTWSPEVIHSGCLYDTLTLPSLLTSHIDSGVPSWTASSPALDHLAQRILVPDIGKGHPHSSWTWR</sequence>
<evidence type="ECO:0008006" key="3">
    <source>
        <dbReference type="Google" id="ProtNLM"/>
    </source>
</evidence>
<organism evidence="1 2">
    <name type="scientific">Psilocybe cf. subviscida</name>
    <dbReference type="NCBI Taxonomy" id="2480587"/>
    <lineage>
        <taxon>Eukaryota</taxon>
        <taxon>Fungi</taxon>
        <taxon>Dikarya</taxon>
        <taxon>Basidiomycota</taxon>
        <taxon>Agaricomycotina</taxon>
        <taxon>Agaricomycetes</taxon>
        <taxon>Agaricomycetidae</taxon>
        <taxon>Agaricales</taxon>
        <taxon>Agaricineae</taxon>
        <taxon>Strophariaceae</taxon>
        <taxon>Psilocybe</taxon>
    </lineage>
</organism>
<gene>
    <name evidence="1" type="ORF">D9619_012345</name>
</gene>
<evidence type="ECO:0000313" key="1">
    <source>
        <dbReference type="EMBL" id="KAF5309509.1"/>
    </source>
</evidence>
<comment type="caution">
    <text evidence="1">The sequence shown here is derived from an EMBL/GenBank/DDBJ whole genome shotgun (WGS) entry which is preliminary data.</text>
</comment>
<reference evidence="1 2" key="1">
    <citation type="journal article" date="2020" name="ISME J.">
        <title>Uncovering the hidden diversity of litter-decomposition mechanisms in mushroom-forming fungi.</title>
        <authorList>
            <person name="Floudas D."/>
            <person name="Bentzer J."/>
            <person name="Ahren D."/>
            <person name="Johansson T."/>
            <person name="Persson P."/>
            <person name="Tunlid A."/>
        </authorList>
    </citation>
    <scope>NUCLEOTIDE SEQUENCE [LARGE SCALE GENOMIC DNA]</scope>
    <source>
        <strain evidence="1 2">CBS 101986</strain>
    </source>
</reference>
<dbReference type="OrthoDB" id="2863801at2759"/>
<dbReference type="Proteomes" id="UP000567179">
    <property type="component" value="Unassembled WGS sequence"/>
</dbReference>
<accession>A0A8H5ERC2</accession>
<dbReference type="AlphaFoldDB" id="A0A8H5ERC2"/>
<dbReference type="EMBL" id="JAACJJ010000059">
    <property type="protein sequence ID" value="KAF5309509.1"/>
    <property type="molecule type" value="Genomic_DNA"/>
</dbReference>
<name>A0A8H5ERC2_9AGAR</name>
<keyword evidence="2" id="KW-1185">Reference proteome</keyword>